<dbReference type="AlphaFoldDB" id="A0A7K4HPJ0"/>
<sequence>MIRPPALQETLFHADPTLDRAARLGIPVGLAVLFFLALFLTRPYPEFLLLGGLILAYLLPPAGKESVIPAGLLLGEPWWLIASSTLVMDLCCSLFVALNLDLVLRIPLLGPFVGRFMEGGQAFVKARPWLERLSFVGLIIFVIVPFQGSGGVNATILGRILGMGIPGAVGCVLIGSAISSFGIALGAGTVLALFRQSPALGAGALAAVALAIVVMVQIWRRYLQYMRL</sequence>
<feature type="transmembrane region" description="Helical" evidence="1">
    <location>
        <begin position="78"/>
        <end position="108"/>
    </location>
</feature>
<keyword evidence="1" id="KW-0472">Membrane</keyword>
<protein>
    <submittedName>
        <fullName evidence="2">Small multi-drug export protein</fullName>
    </submittedName>
</protein>
<dbReference type="Pfam" id="PF06695">
    <property type="entry name" value="Sm_multidrug_ex"/>
    <property type="match status" value="1"/>
</dbReference>
<keyword evidence="3" id="KW-1185">Reference proteome</keyword>
<evidence type="ECO:0000256" key="1">
    <source>
        <dbReference type="SAM" id="Phobius"/>
    </source>
</evidence>
<feature type="transmembrane region" description="Helical" evidence="1">
    <location>
        <begin position="160"/>
        <end position="187"/>
    </location>
</feature>
<proteinExistence type="predicted"/>
<feature type="transmembrane region" description="Helical" evidence="1">
    <location>
        <begin position="129"/>
        <end position="148"/>
    </location>
</feature>
<dbReference type="InterPro" id="IPR009577">
    <property type="entry name" value="Sm_multidrug_ex"/>
</dbReference>
<name>A0A7K4HPJ0_9EURY</name>
<dbReference type="Proteomes" id="UP000570823">
    <property type="component" value="Unassembled WGS sequence"/>
</dbReference>
<evidence type="ECO:0000313" key="3">
    <source>
        <dbReference type="Proteomes" id="UP000570823"/>
    </source>
</evidence>
<keyword evidence="1" id="KW-1133">Transmembrane helix</keyword>
<dbReference type="OrthoDB" id="116567at2157"/>
<dbReference type="RefSeq" id="WP_176788712.1">
    <property type="nucleotide sequence ID" value="NZ_JABXWR010000001.1"/>
</dbReference>
<feature type="transmembrane region" description="Helical" evidence="1">
    <location>
        <begin position="199"/>
        <end position="219"/>
    </location>
</feature>
<gene>
    <name evidence="2" type="ORF">HWN36_07115</name>
</gene>
<reference evidence="2 3" key="1">
    <citation type="submission" date="2020-06" db="EMBL/GenBank/DDBJ databases">
        <title>Methanofollis fontis sp. nov., a methanogen isolated from marine sediments near a cold seep at Four-Way Closure Ridge offshore southwestern Taiwan.</title>
        <authorList>
            <person name="Chen S.-C."/>
            <person name="Teng N.-H."/>
            <person name="Lin Y.-S."/>
            <person name="Lai M.-C."/>
            <person name="Chen H.-H."/>
            <person name="Wang C.-C."/>
        </authorList>
    </citation>
    <scope>NUCLEOTIDE SEQUENCE [LARGE SCALE GENOMIC DNA]</scope>
    <source>
        <strain evidence="2 3">DSM 2702</strain>
    </source>
</reference>
<dbReference type="EMBL" id="JABXWR010000001">
    <property type="protein sequence ID" value="NVO67082.1"/>
    <property type="molecule type" value="Genomic_DNA"/>
</dbReference>
<organism evidence="2 3">
    <name type="scientific">Methanofollis tationis</name>
    <dbReference type="NCBI Taxonomy" id="81417"/>
    <lineage>
        <taxon>Archaea</taxon>
        <taxon>Methanobacteriati</taxon>
        <taxon>Methanobacteriota</taxon>
        <taxon>Stenosarchaea group</taxon>
        <taxon>Methanomicrobia</taxon>
        <taxon>Methanomicrobiales</taxon>
        <taxon>Methanomicrobiaceae</taxon>
        <taxon>Methanofollis</taxon>
    </lineage>
</organism>
<keyword evidence="1" id="KW-0812">Transmembrane</keyword>
<evidence type="ECO:0000313" key="2">
    <source>
        <dbReference type="EMBL" id="NVO67082.1"/>
    </source>
</evidence>
<feature type="transmembrane region" description="Helical" evidence="1">
    <location>
        <begin position="47"/>
        <end position="63"/>
    </location>
</feature>
<feature type="transmembrane region" description="Helical" evidence="1">
    <location>
        <begin position="20"/>
        <end position="40"/>
    </location>
</feature>
<accession>A0A7K4HPJ0</accession>
<comment type="caution">
    <text evidence="2">The sequence shown here is derived from an EMBL/GenBank/DDBJ whole genome shotgun (WGS) entry which is preliminary data.</text>
</comment>